<keyword evidence="9" id="KW-0238">DNA-binding</keyword>
<keyword evidence="11" id="KW-0413">Isomerase</keyword>
<dbReference type="SUPFAM" id="SSF52980">
    <property type="entry name" value="Restriction endonuclease-like"/>
    <property type="match status" value="1"/>
</dbReference>
<comment type="catalytic activity">
    <reaction evidence="14">
        <text>ATP + H2O = ADP + phosphate + H(+)</text>
        <dbReference type="Rhea" id="RHEA:13065"/>
        <dbReference type="ChEBI" id="CHEBI:15377"/>
        <dbReference type="ChEBI" id="CHEBI:15378"/>
        <dbReference type="ChEBI" id="CHEBI:30616"/>
        <dbReference type="ChEBI" id="CHEBI:43474"/>
        <dbReference type="ChEBI" id="CHEBI:456216"/>
        <dbReference type="EC" id="5.6.2.4"/>
    </reaction>
</comment>
<dbReference type="PROSITE" id="PS51198">
    <property type="entry name" value="UVRD_HELICASE_ATP_BIND"/>
    <property type="match status" value="1"/>
</dbReference>
<protein>
    <recommendedName>
        <fullName evidence="13">DNA 3'-5' helicase</fullName>
        <ecNumber evidence="13">5.6.2.4</ecNumber>
    </recommendedName>
</protein>
<dbReference type="GO" id="GO:0000725">
    <property type="term" value="P:recombinational repair"/>
    <property type="evidence" value="ECO:0007669"/>
    <property type="project" value="TreeGrafter"/>
</dbReference>
<keyword evidence="4" id="KW-0227">DNA damage</keyword>
<keyword evidence="2" id="KW-0540">Nuclease</keyword>
<keyword evidence="6 15" id="KW-0347">Helicase</keyword>
<dbReference type="EMBL" id="QETB01000001">
    <property type="protein sequence ID" value="PWF27168.1"/>
    <property type="molecule type" value="Genomic_DNA"/>
</dbReference>
<comment type="similarity">
    <text evidence="1">Belongs to the helicase family. UvrD subfamily.</text>
</comment>
<evidence type="ECO:0000256" key="2">
    <source>
        <dbReference type="ARBA" id="ARBA00022722"/>
    </source>
</evidence>
<dbReference type="Proteomes" id="UP000245283">
    <property type="component" value="Unassembled WGS sequence"/>
</dbReference>
<comment type="caution">
    <text evidence="17">The sequence shown here is derived from an EMBL/GenBank/DDBJ whole genome shotgun (WGS) entry which is preliminary data.</text>
</comment>
<dbReference type="PANTHER" id="PTHR11070">
    <property type="entry name" value="UVRD / RECB / PCRA DNA HELICASE FAMILY MEMBER"/>
    <property type="match status" value="1"/>
</dbReference>
<reference evidence="18" key="1">
    <citation type="submission" date="2018-05" db="EMBL/GenBank/DDBJ databases">
        <authorList>
            <person name="Li Y."/>
        </authorList>
    </citation>
    <scope>NUCLEOTIDE SEQUENCE [LARGE SCALE GENOMIC DNA]</scope>
    <source>
        <strain evidence="18">sk1b4</strain>
    </source>
</reference>
<dbReference type="GO" id="GO:0043138">
    <property type="term" value="F:3'-5' DNA helicase activity"/>
    <property type="evidence" value="ECO:0007669"/>
    <property type="project" value="UniProtKB-EC"/>
</dbReference>
<comment type="catalytic activity">
    <reaction evidence="12">
        <text>Couples ATP hydrolysis with the unwinding of duplex DNA by translocating in the 3'-5' direction.</text>
        <dbReference type="EC" id="5.6.2.4"/>
    </reaction>
</comment>
<keyword evidence="18" id="KW-1185">Reference proteome</keyword>
<dbReference type="GO" id="GO:0005524">
    <property type="term" value="F:ATP binding"/>
    <property type="evidence" value="ECO:0007669"/>
    <property type="project" value="UniProtKB-UniRule"/>
</dbReference>
<feature type="binding site" evidence="15">
    <location>
        <begin position="26"/>
        <end position="33"/>
    </location>
    <ligand>
        <name>ATP</name>
        <dbReference type="ChEBI" id="CHEBI:30616"/>
    </ligand>
</feature>
<dbReference type="InterPro" id="IPR038726">
    <property type="entry name" value="PDDEXK_AddAB-type"/>
</dbReference>
<evidence type="ECO:0000313" key="17">
    <source>
        <dbReference type="EMBL" id="PWF27168.1"/>
    </source>
</evidence>
<dbReference type="OrthoDB" id="9806690at2"/>
<dbReference type="InterPro" id="IPR011604">
    <property type="entry name" value="PDDEXK-like_dom_sf"/>
</dbReference>
<evidence type="ECO:0000256" key="11">
    <source>
        <dbReference type="ARBA" id="ARBA00023235"/>
    </source>
</evidence>
<sequence length="963" mass="111490">MFDFGRANEAQKRAIAAVDGPVLITAGPGTGKTFTLVQRAIYLIEEEDVRPEEIMIATFTEKAAKELITRITNELDERGITANINDMYVGTFHSLCLRILKENLEYTRLKNGFRILDSFDQSYLIFQNFHRFSNLENSELVFPNVGMWKKSLQICSWANTIAEEMVSVSSLETSQDAEMSVLGKICGTYQDLLAEENLLDFSSIQTEAYRVLSENPAVLGKYAEALRYIMIDEYQDTNYIQEQLVFLLGENHQNICVVGDDDQGLYRFRGATIRNILEFPSKFEGRSCQVIPLVDNYRSTQEIVIFYNNWMETTSGARFKFEWNGYRYSKTIKAAGGVEPETPTVIKVSSQDNTDEWYREILSFIRSLEKSGTLTDYNQLAFLFNSVKHRNAVGLAKYLEQNGINVYSPRSALFFERAEIKLAIGILLILFPNYVQSFEKDEFEWLKDDYRAYLTSCLAEATEHLKRPENLKFLKWVQHYGSSHFQLKQPTDYAYSGLFYMMLQFEPFSGILERPMDSGVVDLRPSRNLAQLSHIIGKFEYLHGINLLSPTLVHGKRRIDQSTEKFFNLYLRLLYEGGIAEYEDDSEYAPSGCVSFLTIHQSKGMEFPVVIVDSLHSVPRKQSNSLIDKVSEQYFHRSAFEPKDQIKFFDFWRQYYTAFSRAQNLLVLTCDENSRTPSKYFKEVYRTLPDIHGGEFDPAKLTLESVKDVNIKEAFSFTSHITVYETCSLQYKFYRDLAFMPIRVNAMLFGRLVHQTIEDIHRAALRGEQQLITPSNIAQWFEMNYVYLSRAEHTYLAEAQRNTALAQVNRYVSNQRSNWDAIKEAEVNVSLVKRDYIIDGTIDLIRGSDNTVEIVDFKTSKKPDIHSESELLERYRRQLHVYAHLVEQRTGEKVSKMHLYYTGEEDGVPTITFPYTKTSVDATIDVFDDVVHRILHKQYNTRAKKQKTCDECDFHFYCGMARN</sequence>
<keyword evidence="3 15" id="KW-0547">Nucleotide-binding</keyword>
<evidence type="ECO:0000256" key="12">
    <source>
        <dbReference type="ARBA" id="ARBA00034617"/>
    </source>
</evidence>
<evidence type="ECO:0000256" key="9">
    <source>
        <dbReference type="ARBA" id="ARBA00023125"/>
    </source>
</evidence>
<dbReference type="Gene3D" id="1.10.10.160">
    <property type="match status" value="1"/>
</dbReference>
<organism evidence="17 18">
    <name type="scientific">Ancrocorticia populi</name>
    <dbReference type="NCBI Taxonomy" id="2175228"/>
    <lineage>
        <taxon>Bacteria</taxon>
        <taxon>Bacillati</taxon>
        <taxon>Actinomycetota</taxon>
        <taxon>Actinomycetes</taxon>
        <taxon>Actinomycetales</taxon>
        <taxon>Actinomycetaceae</taxon>
        <taxon>Ancrocorticia</taxon>
    </lineage>
</organism>
<evidence type="ECO:0000256" key="10">
    <source>
        <dbReference type="ARBA" id="ARBA00023204"/>
    </source>
</evidence>
<dbReference type="EC" id="5.6.2.4" evidence="13"/>
<dbReference type="GO" id="GO:0033202">
    <property type="term" value="C:DNA helicase complex"/>
    <property type="evidence" value="ECO:0007669"/>
    <property type="project" value="TreeGrafter"/>
</dbReference>
<keyword evidence="10" id="KW-0234">DNA repair</keyword>
<evidence type="ECO:0000256" key="8">
    <source>
        <dbReference type="ARBA" id="ARBA00022840"/>
    </source>
</evidence>
<keyword evidence="5 15" id="KW-0378">Hydrolase</keyword>
<dbReference type="Pfam" id="PF13361">
    <property type="entry name" value="UvrD_C"/>
    <property type="match status" value="1"/>
</dbReference>
<dbReference type="InterPro" id="IPR014017">
    <property type="entry name" value="DNA_helicase_UvrD-like_C"/>
</dbReference>
<dbReference type="RefSeq" id="WP_109092668.1">
    <property type="nucleotide sequence ID" value="NZ_QETB01000001.1"/>
</dbReference>
<dbReference type="InterPro" id="IPR011335">
    <property type="entry name" value="Restrct_endonuc-II-like"/>
</dbReference>
<evidence type="ECO:0000256" key="14">
    <source>
        <dbReference type="ARBA" id="ARBA00048988"/>
    </source>
</evidence>
<dbReference type="SUPFAM" id="SSF52540">
    <property type="entry name" value="P-loop containing nucleoside triphosphate hydrolases"/>
    <property type="match status" value="1"/>
</dbReference>
<evidence type="ECO:0000313" key="18">
    <source>
        <dbReference type="Proteomes" id="UP000245283"/>
    </source>
</evidence>
<dbReference type="Pfam" id="PF00580">
    <property type="entry name" value="UvrD-helicase"/>
    <property type="match status" value="1"/>
</dbReference>
<dbReference type="InterPro" id="IPR027417">
    <property type="entry name" value="P-loop_NTPase"/>
</dbReference>
<dbReference type="InterPro" id="IPR000212">
    <property type="entry name" value="DNA_helicase_UvrD/REP"/>
</dbReference>
<evidence type="ECO:0000256" key="15">
    <source>
        <dbReference type="PROSITE-ProRule" id="PRU00560"/>
    </source>
</evidence>
<evidence type="ECO:0000256" key="4">
    <source>
        <dbReference type="ARBA" id="ARBA00022763"/>
    </source>
</evidence>
<dbReference type="Gene3D" id="3.40.50.300">
    <property type="entry name" value="P-loop containing nucleotide triphosphate hydrolases"/>
    <property type="match status" value="3"/>
</dbReference>
<gene>
    <name evidence="17" type="ORF">DD236_01845</name>
</gene>
<dbReference type="Gene3D" id="3.90.320.10">
    <property type="match status" value="1"/>
</dbReference>
<dbReference type="GO" id="GO:0005829">
    <property type="term" value="C:cytosol"/>
    <property type="evidence" value="ECO:0007669"/>
    <property type="project" value="TreeGrafter"/>
</dbReference>
<accession>A0A2V1K6S3</accession>
<proteinExistence type="inferred from homology"/>
<dbReference type="GO" id="GO:0003677">
    <property type="term" value="F:DNA binding"/>
    <property type="evidence" value="ECO:0007669"/>
    <property type="project" value="UniProtKB-KW"/>
</dbReference>
<dbReference type="InterPro" id="IPR013986">
    <property type="entry name" value="DExx_box_DNA_helicase_dom_sf"/>
</dbReference>
<dbReference type="GO" id="GO:0004527">
    <property type="term" value="F:exonuclease activity"/>
    <property type="evidence" value="ECO:0007669"/>
    <property type="project" value="UniProtKB-KW"/>
</dbReference>
<dbReference type="Pfam" id="PF12705">
    <property type="entry name" value="PDDEXK_1"/>
    <property type="match status" value="1"/>
</dbReference>
<evidence type="ECO:0000256" key="3">
    <source>
        <dbReference type="ARBA" id="ARBA00022741"/>
    </source>
</evidence>
<dbReference type="PANTHER" id="PTHR11070:SF2">
    <property type="entry name" value="ATP-DEPENDENT DNA HELICASE SRS2"/>
    <property type="match status" value="1"/>
</dbReference>
<dbReference type="AlphaFoldDB" id="A0A2V1K6S3"/>
<evidence type="ECO:0000256" key="1">
    <source>
        <dbReference type="ARBA" id="ARBA00009922"/>
    </source>
</evidence>
<keyword evidence="7" id="KW-0269">Exonuclease</keyword>
<evidence type="ECO:0000256" key="13">
    <source>
        <dbReference type="ARBA" id="ARBA00034808"/>
    </source>
</evidence>
<name>A0A2V1K6S3_9ACTO</name>
<dbReference type="CDD" id="cd17932">
    <property type="entry name" value="DEXQc_UvrD"/>
    <property type="match status" value="1"/>
</dbReference>
<feature type="domain" description="UvrD-like helicase ATP-binding" evidence="16">
    <location>
        <begin position="5"/>
        <end position="300"/>
    </location>
</feature>
<evidence type="ECO:0000256" key="5">
    <source>
        <dbReference type="ARBA" id="ARBA00022801"/>
    </source>
</evidence>
<keyword evidence="8 15" id="KW-0067">ATP-binding</keyword>
<evidence type="ECO:0000256" key="7">
    <source>
        <dbReference type="ARBA" id="ARBA00022839"/>
    </source>
</evidence>
<evidence type="ECO:0000259" key="16">
    <source>
        <dbReference type="PROSITE" id="PS51198"/>
    </source>
</evidence>
<evidence type="ECO:0000256" key="6">
    <source>
        <dbReference type="ARBA" id="ARBA00022806"/>
    </source>
</evidence>
<dbReference type="InterPro" id="IPR014016">
    <property type="entry name" value="UvrD-like_ATP-bd"/>
</dbReference>